<dbReference type="GeneID" id="38782427"/>
<feature type="region of interest" description="Disordered" evidence="1">
    <location>
        <begin position="31"/>
        <end position="53"/>
    </location>
</feature>
<name>A0A401GTJ4_9APHY</name>
<protein>
    <submittedName>
        <fullName evidence="2">Uncharacterized protein</fullName>
    </submittedName>
</protein>
<dbReference type="InParanoid" id="A0A401GTJ4"/>
<accession>A0A401GTJ4</accession>
<reference evidence="2 3" key="1">
    <citation type="journal article" date="2018" name="Sci. Rep.">
        <title>Genome sequence of the cauliflower mushroom Sparassis crispa (Hanabiratake) and its association with beneficial usage.</title>
        <authorList>
            <person name="Kiyama R."/>
            <person name="Furutani Y."/>
            <person name="Kawaguchi K."/>
            <person name="Nakanishi T."/>
        </authorList>
    </citation>
    <scope>NUCLEOTIDE SEQUENCE [LARGE SCALE GENOMIC DNA]</scope>
</reference>
<evidence type="ECO:0000313" key="2">
    <source>
        <dbReference type="EMBL" id="GBE85510.1"/>
    </source>
</evidence>
<keyword evidence="3" id="KW-1185">Reference proteome</keyword>
<evidence type="ECO:0000313" key="3">
    <source>
        <dbReference type="Proteomes" id="UP000287166"/>
    </source>
</evidence>
<comment type="caution">
    <text evidence="2">The sequence shown here is derived from an EMBL/GenBank/DDBJ whole genome shotgun (WGS) entry which is preliminary data.</text>
</comment>
<gene>
    <name evidence="2" type="ORF">SCP_0800270</name>
</gene>
<dbReference type="AlphaFoldDB" id="A0A401GTJ4"/>
<proteinExistence type="predicted"/>
<sequence>MGDFFICQARSTRLEGGAGFVTLAEVGVTGLPSKPGEARGQSDEPSLEDQDIADLRLSSMCD</sequence>
<evidence type="ECO:0000256" key="1">
    <source>
        <dbReference type="SAM" id="MobiDB-lite"/>
    </source>
</evidence>
<organism evidence="2 3">
    <name type="scientific">Sparassis crispa</name>
    <dbReference type="NCBI Taxonomy" id="139825"/>
    <lineage>
        <taxon>Eukaryota</taxon>
        <taxon>Fungi</taxon>
        <taxon>Dikarya</taxon>
        <taxon>Basidiomycota</taxon>
        <taxon>Agaricomycotina</taxon>
        <taxon>Agaricomycetes</taxon>
        <taxon>Polyporales</taxon>
        <taxon>Sparassidaceae</taxon>
        <taxon>Sparassis</taxon>
    </lineage>
</organism>
<dbReference type="EMBL" id="BFAD01000008">
    <property type="protein sequence ID" value="GBE85510.1"/>
    <property type="molecule type" value="Genomic_DNA"/>
</dbReference>
<dbReference type="Proteomes" id="UP000287166">
    <property type="component" value="Unassembled WGS sequence"/>
</dbReference>
<dbReference type="RefSeq" id="XP_027616423.1">
    <property type="nucleotide sequence ID" value="XM_027760622.1"/>
</dbReference>